<reference evidence="2" key="1">
    <citation type="journal article" date="2019" name="Int. J. Syst. Evol. Microbiol.">
        <title>The Global Catalogue of Microorganisms (GCM) 10K type strain sequencing project: providing services to taxonomists for standard genome sequencing and annotation.</title>
        <authorList>
            <consortium name="The Broad Institute Genomics Platform"/>
            <consortium name="The Broad Institute Genome Sequencing Center for Infectious Disease"/>
            <person name="Wu L."/>
            <person name="Ma J."/>
        </authorList>
    </citation>
    <scope>NUCLEOTIDE SEQUENCE [LARGE SCALE GENOMIC DNA]</scope>
    <source>
        <strain evidence="2">JCM 13006</strain>
    </source>
</reference>
<keyword evidence="2" id="KW-1185">Reference proteome</keyword>
<evidence type="ECO:0000313" key="2">
    <source>
        <dbReference type="Proteomes" id="UP001501752"/>
    </source>
</evidence>
<dbReference type="EMBL" id="BAABIS010000001">
    <property type="protein sequence ID" value="GAA4844990.1"/>
    <property type="molecule type" value="Genomic_DNA"/>
</dbReference>
<protein>
    <submittedName>
        <fullName evidence="1">Uncharacterized protein</fullName>
    </submittedName>
</protein>
<name>A0ABP9DNJ5_9ACTN</name>
<organism evidence="1 2">
    <name type="scientific">Kitasatospora terrestris</name>
    <dbReference type="NCBI Taxonomy" id="258051"/>
    <lineage>
        <taxon>Bacteria</taxon>
        <taxon>Bacillati</taxon>
        <taxon>Actinomycetota</taxon>
        <taxon>Actinomycetes</taxon>
        <taxon>Kitasatosporales</taxon>
        <taxon>Streptomycetaceae</taxon>
        <taxon>Kitasatospora</taxon>
    </lineage>
</organism>
<evidence type="ECO:0000313" key="1">
    <source>
        <dbReference type="EMBL" id="GAA4844990.1"/>
    </source>
</evidence>
<sequence length="234" mass="25810">MVRLRFGGIVNFTQRVVRRSALLSRTLLGLVLLSALLLVHAVVVENIAAPTSWLWRLRLLDLQSATDLLVATGAAALARAQYARTVRPAIGGIGRVVPDLAPDRLAWSFQVTNAAQDVAVVTDLSYGLLLAPAEPGGPPDTLSWTDRAEIDRRLIERELVRHEDFWLSLMGVGRPLPAQGTAFVGWFTEEAMRVIVELYVRIQVVDRVGDVHERIFPCLRGADRAPRNPSPLLN</sequence>
<accession>A0ABP9DNJ5</accession>
<gene>
    <name evidence="1" type="ORF">GCM10023235_21780</name>
</gene>
<dbReference type="Proteomes" id="UP001501752">
    <property type="component" value="Unassembled WGS sequence"/>
</dbReference>
<comment type="caution">
    <text evidence="1">The sequence shown here is derived from an EMBL/GenBank/DDBJ whole genome shotgun (WGS) entry which is preliminary data.</text>
</comment>
<proteinExistence type="predicted"/>